<feature type="region of interest" description="Disordered" evidence="1">
    <location>
        <begin position="46"/>
        <end position="95"/>
    </location>
</feature>
<evidence type="ECO:0000313" key="4">
    <source>
        <dbReference type="Proteomes" id="UP001314229"/>
    </source>
</evidence>
<keyword evidence="4" id="KW-1185">Reference proteome</keyword>
<dbReference type="Pfam" id="PF01369">
    <property type="entry name" value="Sec7"/>
    <property type="match status" value="1"/>
</dbReference>
<dbReference type="PROSITE" id="PS50190">
    <property type="entry name" value="SEC7"/>
    <property type="match status" value="1"/>
</dbReference>
<dbReference type="Gene3D" id="1.10.1000.11">
    <property type="entry name" value="Arf Nucleotide-binding Site Opener,domain 2"/>
    <property type="match status" value="1"/>
</dbReference>
<feature type="region of interest" description="Disordered" evidence="1">
    <location>
        <begin position="931"/>
        <end position="958"/>
    </location>
</feature>
<comment type="caution">
    <text evidence="3">The sequence shown here is derived from an EMBL/GenBank/DDBJ whole genome shotgun (WGS) entry which is preliminary data.</text>
</comment>
<feature type="compositionally biased region" description="Polar residues" evidence="1">
    <location>
        <begin position="390"/>
        <end position="435"/>
    </location>
</feature>
<feature type="compositionally biased region" description="Basic and acidic residues" evidence="1">
    <location>
        <begin position="644"/>
        <end position="655"/>
    </location>
</feature>
<feature type="compositionally biased region" description="Basic and acidic residues" evidence="1">
    <location>
        <begin position="664"/>
        <end position="673"/>
    </location>
</feature>
<feature type="region of interest" description="Disordered" evidence="1">
    <location>
        <begin position="108"/>
        <end position="152"/>
    </location>
</feature>
<feature type="compositionally biased region" description="Low complexity" evidence="1">
    <location>
        <begin position="227"/>
        <end position="237"/>
    </location>
</feature>
<feature type="compositionally biased region" description="Low complexity" evidence="1">
    <location>
        <begin position="545"/>
        <end position="558"/>
    </location>
</feature>
<dbReference type="GO" id="GO:0032012">
    <property type="term" value="P:regulation of ARF protein signal transduction"/>
    <property type="evidence" value="ECO:0007669"/>
    <property type="project" value="InterPro"/>
</dbReference>
<feature type="domain" description="SEC7" evidence="2">
    <location>
        <begin position="1066"/>
        <end position="1223"/>
    </location>
</feature>
<dbReference type="PANTHER" id="PTHR10663:SF334">
    <property type="entry name" value="PH AND SEC7 DOMAIN-CONTAINING PROTEIN 1"/>
    <property type="match status" value="1"/>
</dbReference>
<feature type="non-terminal residue" evidence="3">
    <location>
        <position position="1225"/>
    </location>
</feature>
<feature type="region of interest" description="Disordered" evidence="1">
    <location>
        <begin position="753"/>
        <end position="792"/>
    </location>
</feature>
<sequence>MSQAGKVLHLYVEVRSVPEEEGKRRAADGSAHLMLQCPDVLPHSPDLPPVIKHLTGVGSHSLPPPKSSSRHPASFQLQNPDAADSPPHFHRPDASRDSFGELLQVLVPAAGSPGPRGSLNWTPSSDMDPYQKRGLPAPSGRLTVPSTPTGTRRSYEVLGLGGEEGKTSVVKFGYIEKSNVHSGRRSSVSELGGPLLPPHLRKRLSDPVWCDGQQRQPEPYSRPPYPSQSQSPQGSPYLPRPALDAIARDATYRALEEFGSPELRRRFGGPENSSPTLPRHYHYPRCRSWAGSPVLPRGTFTLPSRVQLLDLDGGSCHGSLNGLPRSPASDELCAHTGRSAAAAAVAAAPHCQGSPRSRQRPWLRDESLRPSSKFHPPLPAGRPTDIQHEIPTSSQPGTGSRQRSVSSDRYNANHSAVTNTHCSTNSNSAVSSRTQSRPPSCSRASSRSTSPSHAEVACKLAVEAAGSRSTSPSHAEVACKLAVEAAKLSSIFAERRTPSPTPESLMGGSFLRESQPYATLQGRLSPEVLEADQWNQQNQREERNQWNPQNQWNQQNQRQRTDKPAAQTRPGQVSPLSAARLHKSVPSQAPVSDHQHQQSPSPNKDPSSLHRYQPPQFTGDRTTRVERRQYELLSDTSPNNSPEPCRRLQERRETGEDPGVYGPSREEHLRTDGGDVGGKTSVQSYHSDEVQDHSGAGGSSQSSSGVTGSMSPETSSQSSHDTADTGMQSDGSAATPTSRSQKIARAKWDFLFGEPPENRCNKDAPPSPSPTPPPSLHLKPANQRRERGLSHHQVRQIEVELVTSEPRGSAPKTGIIRRSVKYSETDLDAVPLRCYRETDLDEVMRAEAEAADEVEADCAFGSNRSVLLNSCFVTVDADLKKLLGKEEEEEEEEEEGVVSWASVRMQGDRQRQRATEEEEVFSLLLKRPSEVSSDGLKSPLSVGPPLGPPRRPSDSNLDSFSRHFESIMESHRAKGTSYSSLDSVDLLTSGSTSVFTFDLPTLTPEIQSQICESAKQILDLSFAPLARPPPPSETSRSEVTLSALGAGLKGGGRRSGLKDGFRKASSAPSLHNRERALSRPPELLQPQADVAERLALGDEALANALANGTKADLQAARRLAARLYGLEGFRKSDVARHLGKNNEFSQLVAEEYLSNFNFSSLTIDQALRKFLGQFALMGETQERERILAHFSRRYMQSNPESETTEDSVHTLTCAIMLLNSDLHGN</sequence>
<dbReference type="InterPro" id="IPR035999">
    <property type="entry name" value="Sec7_dom_sf"/>
</dbReference>
<dbReference type="EMBL" id="CAWUFR010000143">
    <property type="protein sequence ID" value="CAK6969795.1"/>
    <property type="molecule type" value="Genomic_DNA"/>
</dbReference>
<evidence type="ECO:0000259" key="2">
    <source>
        <dbReference type="PROSITE" id="PS50190"/>
    </source>
</evidence>
<feature type="compositionally biased region" description="Polar residues" evidence="1">
    <location>
        <begin position="597"/>
        <end position="606"/>
    </location>
</feature>
<feature type="compositionally biased region" description="Polar residues" evidence="1">
    <location>
        <begin position="712"/>
        <end position="741"/>
    </location>
</feature>
<dbReference type="PANTHER" id="PTHR10663">
    <property type="entry name" value="GUANYL-NUCLEOTIDE EXCHANGE FACTOR"/>
    <property type="match status" value="1"/>
</dbReference>
<gene>
    <name evidence="3" type="ORF">FSCOSCO3_A019466</name>
</gene>
<dbReference type="GO" id="GO:0005085">
    <property type="term" value="F:guanyl-nucleotide exchange factor activity"/>
    <property type="evidence" value="ECO:0007669"/>
    <property type="project" value="InterPro"/>
</dbReference>
<proteinExistence type="predicted"/>
<accession>A0AAV1PE15</accession>
<dbReference type="SMART" id="SM00222">
    <property type="entry name" value="Sec7"/>
    <property type="match status" value="1"/>
</dbReference>
<dbReference type="CDD" id="cd00171">
    <property type="entry name" value="Sec7"/>
    <property type="match status" value="1"/>
</dbReference>
<feature type="region of interest" description="Disordered" evidence="1">
    <location>
        <begin position="345"/>
        <end position="453"/>
    </location>
</feature>
<protein>
    <submittedName>
        <fullName evidence="3">Uncharacterized protein psda isoform X1</fullName>
    </submittedName>
</protein>
<dbReference type="SUPFAM" id="SSF48425">
    <property type="entry name" value="Sec7 domain"/>
    <property type="match status" value="1"/>
</dbReference>
<dbReference type="AlphaFoldDB" id="A0AAV1PE15"/>
<feature type="compositionally biased region" description="Pro residues" evidence="1">
    <location>
        <begin position="765"/>
        <end position="775"/>
    </location>
</feature>
<dbReference type="InterPro" id="IPR023394">
    <property type="entry name" value="Sec7_C_sf"/>
</dbReference>
<feature type="compositionally biased region" description="Low complexity" evidence="1">
    <location>
        <begin position="436"/>
        <end position="452"/>
    </location>
</feature>
<name>A0AAV1PE15_SCOSC</name>
<feature type="compositionally biased region" description="Low complexity" evidence="1">
    <location>
        <begin position="935"/>
        <end position="944"/>
    </location>
</feature>
<feature type="compositionally biased region" description="Low complexity" evidence="1">
    <location>
        <begin position="699"/>
        <end position="711"/>
    </location>
</feature>
<dbReference type="Proteomes" id="UP001314229">
    <property type="component" value="Unassembled WGS sequence"/>
</dbReference>
<feature type="compositionally biased region" description="Basic and acidic residues" evidence="1">
    <location>
        <begin position="621"/>
        <end position="630"/>
    </location>
</feature>
<reference evidence="3 4" key="1">
    <citation type="submission" date="2024-01" db="EMBL/GenBank/DDBJ databases">
        <authorList>
            <person name="Alioto T."/>
            <person name="Alioto T."/>
            <person name="Gomez Garrido J."/>
        </authorList>
    </citation>
    <scope>NUCLEOTIDE SEQUENCE [LARGE SCALE GENOMIC DNA]</scope>
</reference>
<dbReference type="InterPro" id="IPR000904">
    <property type="entry name" value="Sec7_dom"/>
</dbReference>
<evidence type="ECO:0000256" key="1">
    <source>
        <dbReference type="SAM" id="MobiDB-lite"/>
    </source>
</evidence>
<feature type="region of interest" description="Disordered" evidence="1">
    <location>
        <begin position="181"/>
        <end position="240"/>
    </location>
</feature>
<feature type="region of interest" description="Disordered" evidence="1">
    <location>
        <begin position="1050"/>
        <end position="1078"/>
    </location>
</feature>
<organism evidence="3 4">
    <name type="scientific">Scomber scombrus</name>
    <name type="common">Atlantic mackerel</name>
    <name type="synonym">Scomber vernalis</name>
    <dbReference type="NCBI Taxonomy" id="13677"/>
    <lineage>
        <taxon>Eukaryota</taxon>
        <taxon>Metazoa</taxon>
        <taxon>Chordata</taxon>
        <taxon>Craniata</taxon>
        <taxon>Vertebrata</taxon>
        <taxon>Euteleostomi</taxon>
        <taxon>Actinopterygii</taxon>
        <taxon>Neopterygii</taxon>
        <taxon>Teleostei</taxon>
        <taxon>Neoteleostei</taxon>
        <taxon>Acanthomorphata</taxon>
        <taxon>Pelagiaria</taxon>
        <taxon>Scombriformes</taxon>
        <taxon>Scombridae</taxon>
        <taxon>Scomber</taxon>
    </lineage>
</organism>
<evidence type="ECO:0000313" key="3">
    <source>
        <dbReference type="EMBL" id="CAK6969795.1"/>
    </source>
</evidence>
<feature type="region of interest" description="Disordered" evidence="1">
    <location>
        <begin position="534"/>
        <end position="741"/>
    </location>
</feature>